<dbReference type="Gene3D" id="3.10.180.10">
    <property type="entry name" value="2,3-Dihydroxybiphenyl 1,2-Dioxygenase, domain 1"/>
    <property type="match status" value="1"/>
</dbReference>
<sequence length="131" mass="14375">MFSHVFFSVSDFDRALAFYDAVMDGLGLERRFCEPAKPWAGWHSAGRARPFFVICQPHNGRPHDAGNGQMAAFTASTRAMVDAVHRIALAHGGSCEGPPGLRTQYHPDYYGAYFRDPDGNKLCVVCHDAAG</sequence>
<dbReference type="SUPFAM" id="SSF54593">
    <property type="entry name" value="Glyoxalase/Bleomycin resistance protein/Dihydroxybiphenyl dioxygenase"/>
    <property type="match status" value="1"/>
</dbReference>
<reference evidence="2 3" key="1">
    <citation type="submission" date="2017-09" db="EMBL/GenBank/DDBJ databases">
        <title>The diverse metabolic capabilities of V. boronicumulans make it an excellent choice for continued studies on novel biodegradation.</title>
        <authorList>
            <person name="Sun S."/>
        </authorList>
    </citation>
    <scope>NUCLEOTIDE SEQUENCE [LARGE SCALE GENOMIC DNA]</scope>
    <source>
        <strain evidence="2 3">J1</strain>
    </source>
</reference>
<name>A0A250DNA0_9BURK</name>
<dbReference type="RefSeq" id="WP_095745827.1">
    <property type="nucleotide sequence ID" value="NZ_CP023284.1"/>
</dbReference>
<dbReference type="PANTHER" id="PTHR35006">
    <property type="entry name" value="GLYOXALASE FAMILY PROTEIN (AFU_ORTHOLOGUE AFUA_5G14830)"/>
    <property type="match status" value="1"/>
</dbReference>
<dbReference type="Proteomes" id="UP000217154">
    <property type="component" value="Chromosome"/>
</dbReference>
<dbReference type="PROSITE" id="PS51819">
    <property type="entry name" value="VOC"/>
    <property type="match status" value="1"/>
</dbReference>
<evidence type="ECO:0000259" key="1">
    <source>
        <dbReference type="PROSITE" id="PS51819"/>
    </source>
</evidence>
<dbReference type="InterPro" id="IPR037523">
    <property type="entry name" value="VOC_core"/>
</dbReference>
<dbReference type="AlphaFoldDB" id="A0A250DNA0"/>
<dbReference type="Pfam" id="PF00903">
    <property type="entry name" value="Glyoxalase"/>
    <property type="match status" value="1"/>
</dbReference>
<dbReference type="PANTHER" id="PTHR35006:SF1">
    <property type="entry name" value="BLL2941 PROTEIN"/>
    <property type="match status" value="1"/>
</dbReference>
<protein>
    <submittedName>
        <fullName evidence="2">Glyoxalase</fullName>
    </submittedName>
</protein>
<dbReference type="EMBL" id="CP023284">
    <property type="protein sequence ID" value="ATA55469.1"/>
    <property type="molecule type" value="Genomic_DNA"/>
</dbReference>
<evidence type="ECO:0000313" key="3">
    <source>
        <dbReference type="Proteomes" id="UP000217154"/>
    </source>
</evidence>
<dbReference type="CDD" id="cd07262">
    <property type="entry name" value="VOC_like"/>
    <property type="match status" value="1"/>
</dbReference>
<organism evidence="2 3">
    <name type="scientific">Variovorax boronicumulans</name>
    <dbReference type="NCBI Taxonomy" id="436515"/>
    <lineage>
        <taxon>Bacteria</taxon>
        <taxon>Pseudomonadati</taxon>
        <taxon>Pseudomonadota</taxon>
        <taxon>Betaproteobacteria</taxon>
        <taxon>Burkholderiales</taxon>
        <taxon>Comamonadaceae</taxon>
        <taxon>Variovorax</taxon>
    </lineage>
</organism>
<dbReference type="InterPro" id="IPR029068">
    <property type="entry name" value="Glyas_Bleomycin-R_OHBP_Dase"/>
</dbReference>
<gene>
    <name evidence="2" type="ORF">CKY39_21255</name>
</gene>
<proteinExistence type="predicted"/>
<dbReference type="InterPro" id="IPR004360">
    <property type="entry name" value="Glyas_Fos-R_dOase_dom"/>
</dbReference>
<evidence type="ECO:0000313" key="2">
    <source>
        <dbReference type="EMBL" id="ATA55469.1"/>
    </source>
</evidence>
<feature type="domain" description="VOC" evidence="1">
    <location>
        <begin position="1"/>
        <end position="127"/>
    </location>
</feature>
<accession>A0A250DNA0</accession>
<dbReference type="KEGG" id="vbo:CKY39_21255"/>